<dbReference type="InterPro" id="IPR041504">
    <property type="entry name" value="AidB_N"/>
</dbReference>
<proteinExistence type="inferred from homology"/>
<keyword evidence="11" id="KW-1185">Reference proteome</keyword>
<dbReference type="GO" id="GO:0003995">
    <property type="term" value="F:acyl-CoA dehydrogenase activity"/>
    <property type="evidence" value="ECO:0007669"/>
    <property type="project" value="InterPro"/>
</dbReference>
<dbReference type="InterPro" id="IPR006091">
    <property type="entry name" value="Acyl-CoA_Oxase/DH_mid-dom"/>
</dbReference>
<dbReference type="Gene3D" id="2.40.110.20">
    <property type="match status" value="1"/>
</dbReference>
<dbReference type="Proteomes" id="UP001147830">
    <property type="component" value="Unassembled WGS sequence"/>
</dbReference>
<evidence type="ECO:0000256" key="5">
    <source>
        <dbReference type="RuleBase" id="RU362125"/>
    </source>
</evidence>
<dbReference type="InterPro" id="IPR009075">
    <property type="entry name" value="AcylCo_DH/oxidase_C"/>
</dbReference>
<keyword evidence="3 5" id="KW-0285">Flavoprotein</keyword>
<feature type="region of interest" description="Disordered" evidence="6">
    <location>
        <begin position="1"/>
        <end position="36"/>
    </location>
</feature>
<dbReference type="InterPro" id="IPR006089">
    <property type="entry name" value="Acyl-CoA_DH_CS"/>
</dbReference>
<name>A0A9X3AGZ4_9GAMM</name>
<dbReference type="SUPFAM" id="SSF47203">
    <property type="entry name" value="Acyl-CoA dehydrogenase C-terminal domain-like"/>
    <property type="match status" value="1"/>
</dbReference>
<evidence type="ECO:0000256" key="4">
    <source>
        <dbReference type="ARBA" id="ARBA00022827"/>
    </source>
</evidence>
<feature type="domain" description="Acyl-CoA dehydrogenase/oxidase C-terminal" evidence="7">
    <location>
        <begin position="319"/>
        <end position="473"/>
    </location>
</feature>
<comment type="similarity">
    <text evidence="2 5">Belongs to the acyl-CoA dehydrogenase family.</text>
</comment>
<sequence>MNTSVNPQITDAVTPSVGTAGANSSTDYQQHKSQAETHPVFNQPTALENFNAYDSDLALQHWVKAYGGDWATDRLSAYGARCGGDLIEAGFQANENKPKFYPHDRFGNRVDLAKFHPAYHELMRSAIEAEMHSLPWTTPKPGAHVARAAMEYLHMNADAGSGCPLTMTFAAVPALQHSPSVAKEWVPKITARHYDERNIPFFEKQGLTIGMAMTEKQGGSDVRANTTRAYVVGSSTGNGAEYEIVGHKWFCSAPMCDAFLVLAQTDSGLSCFLLPRWRPDGSKNQMYVQRLKDKLGNISNASSEVEFRGAFAWMIGDEGRGVRTIIEMVSMTRFDCMVGSSALMRGAVAQAIHHTSGRSAFGKNLHEQPLMQNVLADMAIESEVALAISMRVGHALDNLADEQQNLFARLATAVGKYWICKRAPHLAYESMESVGGVAYVEDNILPRIYREAPVNAIWEGSGNVQCLDVLRAMGKEPKVVDAFMAELQKGAGNYREFDQFLLNLKDEFTDLSTLEYRSRTVVDKLAVGLQASVLIQQGDSNITDAFIRSRIVRNGAFNYGTLDAGIDCYAIMKRAQPQL</sequence>
<dbReference type="Gene3D" id="1.20.140.10">
    <property type="entry name" value="Butyryl-CoA Dehydrogenase, subunit A, domain 3"/>
    <property type="match status" value="1"/>
</dbReference>
<evidence type="ECO:0000256" key="6">
    <source>
        <dbReference type="SAM" id="MobiDB-lite"/>
    </source>
</evidence>
<dbReference type="InterPro" id="IPR036250">
    <property type="entry name" value="AcylCo_DH-like_C"/>
</dbReference>
<keyword evidence="4 5" id="KW-0274">FAD</keyword>
<evidence type="ECO:0000256" key="2">
    <source>
        <dbReference type="ARBA" id="ARBA00009347"/>
    </source>
</evidence>
<reference evidence="10" key="2">
    <citation type="submission" date="2022-08" db="EMBL/GenBank/DDBJ databases">
        <authorList>
            <person name="Dong C."/>
        </authorList>
    </citation>
    <scope>NUCLEOTIDE SEQUENCE</scope>
    <source>
        <strain evidence="10">59MF3M-4</strain>
    </source>
</reference>
<dbReference type="AlphaFoldDB" id="A0A9X3AGZ4"/>
<dbReference type="RefSeq" id="WP_260975843.1">
    <property type="nucleotide sequence ID" value="NZ_JAOANI010000015.1"/>
</dbReference>
<evidence type="ECO:0000313" key="11">
    <source>
        <dbReference type="Proteomes" id="UP001147830"/>
    </source>
</evidence>
<evidence type="ECO:0000256" key="3">
    <source>
        <dbReference type="ARBA" id="ARBA00022630"/>
    </source>
</evidence>
<organism evidence="10 11">
    <name type="scientific">Thalassolituus pacificus</name>
    <dbReference type="NCBI Taxonomy" id="2975440"/>
    <lineage>
        <taxon>Bacteria</taxon>
        <taxon>Pseudomonadati</taxon>
        <taxon>Pseudomonadota</taxon>
        <taxon>Gammaproteobacteria</taxon>
        <taxon>Oceanospirillales</taxon>
        <taxon>Oceanospirillaceae</taxon>
        <taxon>Thalassolituus</taxon>
    </lineage>
</organism>
<evidence type="ECO:0000259" key="8">
    <source>
        <dbReference type="Pfam" id="PF02770"/>
    </source>
</evidence>
<comment type="caution">
    <text evidence="10">The sequence shown here is derived from an EMBL/GenBank/DDBJ whole genome shotgun (WGS) entry which is preliminary data.</text>
</comment>
<dbReference type="Pfam" id="PF00441">
    <property type="entry name" value="Acyl-CoA_dh_1"/>
    <property type="match status" value="1"/>
</dbReference>
<dbReference type="InterPro" id="IPR009100">
    <property type="entry name" value="AcylCoA_DH/oxidase_NM_dom_sf"/>
</dbReference>
<dbReference type="Pfam" id="PF02770">
    <property type="entry name" value="Acyl-CoA_dh_M"/>
    <property type="match status" value="1"/>
</dbReference>
<dbReference type="PROSITE" id="PS00072">
    <property type="entry name" value="ACYL_COA_DH_1"/>
    <property type="match status" value="1"/>
</dbReference>
<feature type="compositionally biased region" description="Polar residues" evidence="6">
    <location>
        <begin position="1"/>
        <end position="28"/>
    </location>
</feature>
<evidence type="ECO:0000313" key="10">
    <source>
        <dbReference type="EMBL" id="MCT7358951.1"/>
    </source>
</evidence>
<protein>
    <submittedName>
        <fullName evidence="10">Acyl-CoA dehydrogenase family protein</fullName>
    </submittedName>
</protein>
<accession>A0A9X3AGZ4</accession>
<dbReference type="EMBL" id="JAOANI010000015">
    <property type="protein sequence ID" value="MCT7358951.1"/>
    <property type="molecule type" value="Genomic_DNA"/>
</dbReference>
<dbReference type="PANTHER" id="PTHR42707:SF3">
    <property type="entry name" value="ACYL-COA DEHYDROGENASE AIDB-RELATED"/>
    <property type="match status" value="1"/>
</dbReference>
<reference evidence="10" key="1">
    <citation type="journal article" date="2022" name="Front. Microbiol.">
        <title>Genome-based taxonomic rearrangement of Oceanobacter-related bacteria including the description of Thalassolituus hydrocarbonoclasticus sp. nov. and Thalassolituus pacificus sp. nov. and emended description of the genus Thalassolituus.</title>
        <authorList>
            <person name="Dong C."/>
            <person name="Wei L."/>
            <person name="Wang J."/>
            <person name="Lai Q."/>
            <person name="Huang Z."/>
            <person name="Shao Z."/>
        </authorList>
    </citation>
    <scope>NUCLEOTIDE SEQUENCE</scope>
    <source>
        <strain evidence="10">59MF3M-4</strain>
    </source>
</reference>
<dbReference type="Gene3D" id="6.10.250.600">
    <property type="match status" value="1"/>
</dbReference>
<feature type="domain" description="Adaptive response protein AidB N-terminal" evidence="9">
    <location>
        <begin position="42"/>
        <end position="196"/>
    </location>
</feature>
<gene>
    <name evidence="10" type="ORF">NYR02_07970</name>
</gene>
<dbReference type="InterPro" id="IPR052904">
    <property type="entry name" value="Acyl-CoA_dehydrogenase-like"/>
</dbReference>
<dbReference type="Pfam" id="PF18158">
    <property type="entry name" value="AidB_N"/>
    <property type="match status" value="1"/>
</dbReference>
<keyword evidence="5" id="KW-0560">Oxidoreductase</keyword>
<evidence type="ECO:0000259" key="9">
    <source>
        <dbReference type="Pfam" id="PF18158"/>
    </source>
</evidence>
<comment type="cofactor">
    <cofactor evidence="1 5">
        <name>FAD</name>
        <dbReference type="ChEBI" id="CHEBI:57692"/>
    </cofactor>
</comment>
<feature type="domain" description="Acyl-CoA oxidase/dehydrogenase middle" evidence="8">
    <location>
        <begin position="210"/>
        <end position="308"/>
    </location>
</feature>
<dbReference type="PANTHER" id="PTHR42707">
    <property type="entry name" value="ACYL-COA DEHYDROGENASE"/>
    <property type="match status" value="1"/>
</dbReference>
<evidence type="ECO:0000259" key="7">
    <source>
        <dbReference type="Pfam" id="PF00441"/>
    </source>
</evidence>
<dbReference type="SUPFAM" id="SSF56645">
    <property type="entry name" value="Acyl-CoA dehydrogenase NM domain-like"/>
    <property type="match status" value="1"/>
</dbReference>
<evidence type="ECO:0000256" key="1">
    <source>
        <dbReference type="ARBA" id="ARBA00001974"/>
    </source>
</evidence>